<evidence type="ECO:0000256" key="1">
    <source>
        <dbReference type="ARBA" id="ARBA00012513"/>
    </source>
</evidence>
<feature type="domain" description="Protein kinase" evidence="12">
    <location>
        <begin position="12"/>
        <end position="272"/>
    </location>
</feature>
<evidence type="ECO:0000259" key="13">
    <source>
        <dbReference type="PROSITE" id="PS51178"/>
    </source>
</evidence>
<feature type="region of interest" description="Disordered" evidence="10">
    <location>
        <begin position="304"/>
        <end position="325"/>
    </location>
</feature>
<sequence length="623" mass="68236">MIAMGTKIGERYETVSNIGSGGMANVYLAKDLILNREVAVKVLRFDFQNDQDSLRRFQREALAATEMVHPNIVSVYDVGEESGMQYIVMEYVKGTDLKQYIKNHPNIPLETVVDIMGQVLSAISLAHQHRIIHRDLKPQNILVDEDGTVKITDFGIAIALSETSITQTNTLLGSVHYLSPEQARGGMATRQSDIYALGIILYELLTGGVPFEGESAVSIALKHFQKEMPSVRESNLSIPQPLENVVLKATAKEMTDRYKTVDEMYADIRTSLSPDRAGESVFEPSAMTDETIMLEPIDDSYVPSAAAKPMPKLNPNLDDDDDDELDEVKKKSKRGLKIFLAILAVAILLGGGLFVLGRKGGDVTVPDVTGKTEAEAIAILEKEQIAIKKTEKINDDKIEKGYIVKTDPPIGTSVKKKSGSITLYVSSGQSDISMKDYTHEDVTDAKDDLLSKGFKEENITVKKEKSASVKTDAVIKQTPKSGRKVDPEETKVTLIVSEGAETFALEEMYNYSKSRALSYLESSGLVYSDGGSQYDDNVPQGNVIYAYPRVGDRSQVKKGDEIVVVFSAGKEPTQPSTTQPSTTSSSSSSSHSSSKEEPTTETTDVSEDSPDKNDSPDNEQKEK</sequence>
<dbReference type="EC" id="2.7.11.1" evidence="1"/>
<keyword evidence="6 9" id="KW-0067">ATP-binding</keyword>
<proteinExistence type="predicted"/>
<evidence type="ECO:0000313" key="15">
    <source>
        <dbReference type="Proteomes" id="UP000195918"/>
    </source>
</evidence>
<dbReference type="SUPFAM" id="SSF56112">
    <property type="entry name" value="Protein kinase-like (PK-like)"/>
    <property type="match status" value="1"/>
</dbReference>
<feature type="domain" description="PASTA" evidence="13">
    <location>
        <begin position="499"/>
        <end position="568"/>
    </location>
</feature>
<organism evidence="14 15">
    <name type="scientific">Vagococcus fluvialis bH819</name>
    <dbReference type="NCBI Taxonomy" id="1255619"/>
    <lineage>
        <taxon>Bacteria</taxon>
        <taxon>Bacillati</taxon>
        <taxon>Bacillota</taxon>
        <taxon>Bacilli</taxon>
        <taxon>Lactobacillales</taxon>
        <taxon>Enterococcaceae</taxon>
        <taxon>Vagococcus</taxon>
    </lineage>
</organism>
<evidence type="ECO:0000256" key="9">
    <source>
        <dbReference type="PROSITE-ProRule" id="PRU10141"/>
    </source>
</evidence>
<name>A0A1X6WMZ7_9ENTE</name>
<dbReference type="Gene3D" id="3.30.10.20">
    <property type="match status" value="3"/>
</dbReference>
<evidence type="ECO:0000256" key="10">
    <source>
        <dbReference type="SAM" id="MobiDB-lite"/>
    </source>
</evidence>
<dbReference type="FunFam" id="1.10.510.10:FF:000021">
    <property type="entry name" value="Serine/threonine protein kinase"/>
    <property type="match status" value="1"/>
</dbReference>
<dbReference type="Pfam" id="PF00069">
    <property type="entry name" value="Pkinase"/>
    <property type="match status" value="1"/>
</dbReference>
<dbReference type="SMART" id="SM00740">
    <property type="entry name" value="PASTA"/>
    <property type="match status" value="3"/>
</dbReference>
<feature type="compositionally biased region" description="Low complexity" evidence="10">
    <location>
        <begin position="570"/>
        <end position="592"/>
    </location>
</feature>
<evidence type="ECO:0000256" key="6">
    <source>
        <dbReference type="ARBA" id="ARBA00022840"/>
    </source>
</evidence>
<dbReference type="PROSITE" id="PS50011">
    <property type="entry name" value="PROTEIN_KINASE_DOM"/>
    <property type="match status" value="1"/>
</dbReference>
<gene>
    <name evidence="14" type="ORF">FM121_06015</name>
</gene>
<evidence type="ECO:0000259" key="12">
    <source>
        <dbReference type="PROSITE" id="PS50011"/>
    </source>
</evidence>
<dbReference type="InterPro" id="IPR008271">
    <property type="entry name" value="Ser/Thr_kinase_AS"/>
</dbReference>
<dbReference type="PROSITE" id="PS00107">
    <property type="entry name" value="PROTEIN_KINASE_ATP"/>
    <property type="match status" value="1"/>
</dbReference>
<keyword evidence="11" id="KW-0812">Transmembrane</keyword>
<dbReference type="GO" id="GO:0005524">
    <property type="term" value="F:ATP binding"/>
    <property type="evidence" value="ECO:0007669"/>
    <property type="project" value="UniProtKB-UniRule"/>
</dbReference>
<evidence type="ECO:0000256" key="5">
    <source>
        <dbReference type="ARBA" id="ARBA00022777"/>
    </source>
</evidence>
<dbReference type="GO" id="GO:0004674">
    <property type="term" value="F:protein serine/threonine kinase activity"/>
    <property type="evidence" value="ECO:0007669"/>
    <property type="project" value="UniProtKB-KW"/>
</dbReference>
<dbReference type="SMART" id="SM00220">
    <property type="entry name" value="S_TKc"/>
    <property type="match status" value="1"/>
</dbReference>
<comment type="catalytic activity">
    <reaction evidence="7">
        <text>L-threonyl-[protein] + ATP = O-phospho-L-threonyl-[protein] + ADP + H(+)</text>
        <dbReference type="Rhea" id="RHEA:46608"/>
        <dbReference type="Rhea" id="RHEA-COMP:11060"/>
        <dbReference type="Rhea" id="RHEA-COMP:11605"/>
        <dbReference type="ChEBI" id="CHEBI:15378"/>
        <dbReference type="ChEBI" id="CHEBI:30013"/>
        <dbReference type="ChEBI" id="CHEBI:30616"/>
        <dbReference type="ChEBI" id="CHEBI:61977"/>
        <dbReference type="ChEBI" id="CHEBI:456216"/>
        <dbReference type="EC" id="2.7.11.1"/>
    </reaction>
</comment>
<evidence type="ECO:0000256" key="7">
    <source>
        <dbReference type="ARBA" id="ARBA00047899"/>
    </source>
</evidence>
<accession>A0A1X6WMZ7</accession>
<evidence type="ECO:0000256" key="8">
    <source>
        <dbReference type="ARBA" id="ARBA00048679"/>
    </source>
</evidence>
<dbReference type="Gene3D" id="1.10.510.10">
    <property type="entry name" value="Transferase(Phosphotransferase) domain 1"/>
    <property type="match status" value="1"/>
</dbReference>
<feature type="binding site" evidence="9">
    <location>
        <position position="41"/>
    </location>
    <ligand>
        <name>ATP</name>
        <dbReference type="ChEBI" id="CHEBI:30616"/>
    </ligand>
</feature>
<keyword evidence="4 9" id="KW-0547">Nucleotide-binding</keyword>
<feature type="region of interest" description="Disordered" evidence="10">
    <location>
        <begin position="568"/>
        <end position="623"/>
    </location>
</feature>
<dbReference type="PANTHER" id="PTHR43289">
    <property type="entry name" value="MITOGEN-ACTIVATED PROTEIN KINASE KINASE KINASE 20-RELATED"/>
    <property type="match status" value="1"/>
</dbReference>
<evidence type="ECO:0000256" key="2">
    <source>
        <dbReference type="ARBA" id="ARBA00022527"/>
    </source>
</evidence>
<dbReference type="RefSeq" id="WP_086951264.1">
    <property type="nucleotide sequence ID" value="NZ_FWFD01000008.1"/>
</dbReference>
<dbReference type="InterPro" id="IPR000719">
    <property type="entry name" value="Prot_kinase_dom"/>
</dbReference>
<dbReference type="PANTHER" id="PTHR43289:SF34">
    <property type="entry name" value="SERINE_THREONINE-PROTEIN KINASE YBDM-RELATED"/>
    <property type="match status" value="1"/>
</dbReference>
<feature type="domain" description="PASTA" evidence="13">
    <location>
        <begin position="359"/>
        <end position="427"/>
    </location>
</feature>
<dbReference type="OrthoDB" id="9788659at2"/>
<keyword evidence="15" id="KW-1185">Reference proteome</keyword>
<dbReference type="Pfam" id="PF03793">
    <property type="entry name" value="PASTA"/>
    <property type="match status" value="3"/>
</dbReference>
<dbReference type="PROSITE" id="PS51178">
    <property type="entry name" value="PASTA"/>
    <property type="match status" value="3"/>
</dbReference>
<dbReference type="CDD" id="cd06577">
    <property type="entry name" value="PASTA_pknB"/>
    <property type="match status" value="3"/>
</dbReference>
<protein>
    <recommendedName>
        <fullName evidence="1">non-specific serine/threonine protein kinase</fullName>
        <ecNumber evidence="1">2.7.11.1</ecNumber>
    </recommendedName>
</protein>
<keyword evidence="11" id="KW-0472">Membrane</keyword>
<dbReference type="PROSITE" id="PS00108">
    <property type="entry name" value="PROTEIN_KINASE_ST"/>
    <property type="match status" value="1"/>
</dbReference>
<evidence type="ECO:0000256" key="4">
    <source>
        <dbReference type="ARBA" id="ARBA00022741"/>
    </source>
</evidence>
<keyword evidence="5 14" id="KW-0418">Kinase</keyword>
<feature type="compositionally biased region" description="Basic and acidic residues" evidence="10">
    <location>
        <begin position="609"/>
        <end position="623"/>
    </location>
</feature>
<dbReference type="InterPro" id="IPR017441">
    <property type="entry name" value="Protein_kinase_ATP_BS"/>
</dbReference>
<dbReference type="InterPro" id="IPR011009">
    <property type="entry name" value="Kinase-like_dom_sf"/>
</dbReference>
<feature type="transmembrane region" description="Helical" evidence="11">
    <location>
        <begin position="338"/>
        <end position="357"/>
    </location>
</feature>
<dbReference type="EMBL" id="FWFD01000008">
    <property type="protein sequence ID" value="SLM85637.1"/>
    <property type="molecule type" value="Genomic_DNA"/>
</dbReference>
<dbReference type="Proteomes" id="UP000195918">
    <property type="component" value="Unassembled WGS sequence"/>
</dbReference>
<evidence type="ECO:0000256" key="3">
    <source>
        <dbReference type="ARBA" id="ARBA00022679"/>
    </source>
</evidence>
<dbReference type="CDD" id="cd14014">
    <property type="entry name" value="STKc_PknB_like"/>
    <property type="match status" value="1"/>
</dbReference>
<dbReference type="AlphaFoldDB" id="A0A1X6WMZ7"/>
<keyword evidence="2 14" id="KW-0723">Serine/threonine-protein kinase</keyword>
<keyword evidence="11" id="KW-1133">Transmembrane helix</keyword>
<feature type="domain" description="PASTA" evidence="13">
    <location>
        <begin position="428"/>
        <end position="498"/>
    </location>
</feature>
<evidence type="ECO:0000313" key="14">
    <source>
        <dbReference type="EMBL" id="SLM85637.1"/>
    </source>
</evidence>
<dbReference type="InterPro" id="IPR005543">
    <property type="entry name" value="PASTA_dom"/>
</dbReference>
<dbReference type="NCBIfam" id="NF033483">
    <property type="entry name" value="PknB_PASTA_kin"/>
    <property type="match status" value="1"/>
</dbReference>
<dbReference type="FunFam" id="3.30.200.20:FF:000035">
    <property type="entry name" value="Serine/threonine protein kinase Stk1"/>
    <property type="match status" value="1"/>
</dbReference>
<comment type="catalytic activity">
    <reaction evidence="8">
        <text>L-seryl-[protein] + ATP = O-phospho-L-seryl-[protein] + ADP + H(+)</text>
        <dbReference type="Rhea" id="RHEA:17989"/>
        <dbReference type="Rhea" id="RHEA-COMP:9863"/>
        <dbReference type="Rhea" id="RHEA-COMP:11604"/>
        <dbReference type="ChEBI" id="CHEBI:15378"/>
        <dbReference type="ChEBI" id="CHEBI:29999"/>
        <dbReference type="ChEBI" id="CHEBI:30616"/>
        <dbReference type="ChEBI" id="CHEBI:83421"/>
        <dbReference type="ChEBI" id="CHEBI:456216"/>
        <dbReference type="EC" id="2.7.11.1"/>
    </reaction>
</comment>
<dbReference type="Gene3D" id="3.30.200.20">
    <property type="entry name" value="Phosphorylase Kinase, domain 1"/>
    <property type="match status" value="1"/>
</dbReference>
<evidence type="ECO:0000256" key="11">
    <source>
        <dbReference type="SAM" id="Phobius"/>
    </source>
</evidence>
<reference evidence="15" key="1">
    <citation type="submission" date="2017-02" db="EMBL/GenBank/DDBJ databases">
        <authorList>
            <person name="Dridi B."/>
        </authorList>
    </citation>
    <scope>NUCLEOTIDE SEQUENCE [LARGE SCALE GENOMIC DNA]</scope>
    <source>
        <strain evidence="15">bH819</strain>
    </source>
</reference>
<keyword evidence="3" id="KW-0808">Transferase</keyword>